<name>A0A0H4J3K9_9PROT</name>
<proteinExistence type="predicted"/>
<protein>
    <submittedName>
        <fullName evidence="2">Transcriptional regulator</fullName>
    </submittedName>
</protein>
<dbReference type="Gene3D" id="1.10.260.40">
    <property type="entry name" value="lambda repressor-like DNA-binding domains"/>
    <property type="match status" value="1"/>
</dbReference>
<gene>
    <name evidence="2" type="ORF">VI33_06550</name>
</gene>
<dbReference type="PROSITE" id="PS50943">
    <property type="entry name" value="HTH_CROC1"/>
    <property type="match status" value="1"/>
</dbReference>
<sequence>MITGEQIRAARAMLKWTADDLAKKSEIGVATIRRLEAMNGLPSGQARILDAIQKTLEEGGVEFIGTPDHQPGVRLK</sequence>
<dbReference type="InterPro" id="IPR010982">
    <property type="entry name" value="Lambda_DNA-bd_dom_sf"/>
</dbReference>
<feature type="domain" description="HTH cro/C1-type" evidence="1">
    <location>
        <begin position="7"/>
        <end position="59"/>
    </location>
</feature>
<dbReference type="GO" id="GO:0003677">
    <property type="term" value="F:DNA binding"/>
    <property type="evidence" value="ECO:0007669"/>
    <property type="project" value="InterPro"/>
</dbReference>
<dbReference type="Pfam" id="PF01381">
    <property type="entry name" value="HTH_3"/>
    <property type="match status" value="1"/>
</dbReference>
<evidence type="ECO:0000313" key="2">
    <source>
        <dbReference type="EMBL" id="AKO66318.1"/>
    </source>
</evidence>
<dbReference type="InterPro" id="IPR001387">
    <property type="entry name" value="Cro/C1-type_HTH"/>
</dbReference>
<evidence type="ECO:0000259" key="1">
    <source>
        <dbReference type="PROSITE" id="PS50943"/>
    </source>
</evidence>
<keyword evidence="3" id="KW-1185">Reference proteome</keyword>
<dbReference type="CDD" id="cd00093">
    <property type="entry name" value="HTH_XRE"/>
    <property type="match status" value="1"/>
</dbReference>
<dbReference type="SUPFAM" id="SSF47413">
    <property type="entry name" value="lambda repressor-like DNA-binding domains"/>
    <property type="match status" value="1"/>
</dbReference>
<evidence type="ECO:0000313" key="3">
    <source>
        <dbReference type="Proteomes" id="UP000066549"/>
    </source>
</evidence>
<dbReference type="Proteomes" id="UP000066549">
    <property type="component" value="Chromosome"/>
</dbReference>
<organism evidence="2 3">
    <name type="scientific">Methylophilales bacterium MBRS-H7</name>
    <dbReference type="NCBI Taxonomy" id="1623450"/>
    <lineage>
        <taxon>Bacteria</taxon>
        <taxon>Pseudomonadati</taxon>
        <taxon>Pseudomonadota</taxon>
        <taxon>Betaproteobacteria</taxon>
        <taxon>Nitrosomonadales</taxon>
        <taxon>OM43 clade</taxon>
    </lineage>
</organism>
<dbReference type="EMBL" id="CP011002">
    <property type="protein sequence ID" value="AKO66318.1"/>
    <property type="molecule type" value="Genomic_DNA"/>
</dbReference>
<accession>A0A0H4J3K9</accession>
<reference evidence="2 3" key="1">
    <citation type="submission" date="2015-03" db="EMBL/GenBank/DDBJ databases">
        <title>Comparative analysis of the OM43 clade including a novel species from Red Sea uncovers genomic and metabolic diversity among marine methylotrophs.</title>
        <authorList>
            <person name="Jimenez-Infante F."/>
            <person name="Ngugi D.K."/>
            <person name="Vinu M."/>
            <person name="Alam I."/>
            <person name="Kamau A."/>
            <person name="Blom J."/>
            <person name="Bajic V.B."/>
            <person name="Stingl U."/>
        </authorList>
    </citation>
    <scope>NUCLEOTIDE SEQUENCE [LARGE SCALE GENOMIC DNA]</scope>
    <source>
        <strain evidence="2 3">MBRSH7</strain>
    </source>
</reference>
<dbReference type="AlphaFoldDB" id="A0A0H4J3K9"/>